<reference evidence="1 2" key="1">
    <citation type="submission" date="2020-05" db="EMBL/GenBank/DDBJ databases">
        <authorList>
            <person name="Mo P."/>
        </authorList>
    </citation>
    <scope>NUCLEOTIDE SEQUENCE [LARGE SCALE GENOMIC DNA]</scope>
    <source>
        <strain evidence="1 2">Gen01</strain>
    </source>
</reference>
<gene>
    <name evidence="1" type="ORF">HOP40_13215</name>
</gene>
<protein>
    <submittedName>
        <fullName evidence="1">Uncharacterized protein</fullName>
    </submittedName>
</protein>
<evidence type="ECO:0000313" key="1">
    <source>
        <dbReference type="EMBL" id="QJY46658.1"/>
    </source>
</evidence>
<dbReference type="AlphaFoldDB" id="A0A6M6JF97"/>
<dbReference type="RefSeq" id="WP_172158234.1">
    <property type="nucleotide sequence ID" value="NZ_CP053564.1"/>
</dbReference>
<dbReference type="KEGG" id="pbro:HOP40_13215"/>
<keyword evidence="2" id="KW-1185">Reference proteome</keyword>
<evidence type="ECO:0000313" key="2">
    <source>
        <dbReference type="Proteomes" id="UP000505377"/>
    </source>
</evidence>
<accession>A0A6M6JF97</accession>
<organism evidence="1 2">
    <name type="scientific">Pseudonocardia broussonetiae</name>
    <dbReference type="NCBI Taxonomy" id="2736640"/>
    <lineage>
        <taxon>Bacteria</taxon>
        <taxon>Bacillati</taxon>
        <taxon>Actinomycetota</taxon>
        <taxon>Actinomycetes</taxon>
        <taxon>Pseudonocardiales</taxon>
        <taxon>Pseudonocardiaceae</taxon>
        <taxon>Pseudonocardia</taxon>
    </lineage>
</organism>
<proteinExistence type="predicted"/>
<dbReference type="Proteomes" id="UP000505377">
    <property type="component" value="Chromosome"/>
</dbReference>
<sequence length="170" mass="17956">MTGSPAPLLVVALHATVAAYARTLADPDVAEDFPRVVRVDLGVLGEEGADGQYDELAAIGIGVTGSTDRDVDQQVRRRLGGQDLTVDVGCRVQAMAEDETRASALVRAYEVLDMIPAAVAATPDLDLPSGVLTSRPWVARVALSWLEDPQLPPQAALDVTVRASAFQPRA</sequence>
<dbReference type="EMBL" id="CP053564">
    <property type="protein sequence ID" value="QJY46658.1"/>
    <property type="molecule type" value="Genomic_DNA"/>
</dbReference>
<name>A0A6M6JF97_9PSEU</name>